<sequence>MENRIGNSHEAEIPKKSRSLDLRSLYQSSEGSKEAQIKNLKRKGGSDVDNSGFEKRKKSRKAVSISSFRKVNGNGSKSLEEVYNGSLSSGSHDTKEIKSGSLNQQRVNNSNSGVSKISQNLEGSFDKIPRRKRGFVGRKKVEKDSQVLKPAEESRDKLETDQISKLTVKDTGKVVESSKVKQKKVSDDFKENRISERSSGRHCEEDGHTGHSVARSVVLSLWKSQTGHSVEIDDDSSKKKSLRKRSRKRKNLISEDKSVAKEAEPSVDAEVSCDLHDDDEENLEENAARMLSSRFDTSCTGFSSNSKASPVPSTNGLSFLLSSGQEFATHGPNYISGSESASLDAAARILRPRKQHKEKGSSRKRRHYYEIFSGDLDAYWVLNRRIKVFWPLDQSWYYGLVNDYDNVRKLHHVKYDDRDEEWINLQDERFKLLLLPSEVPGKPQRKRSRTKEKISKGGKGKLKPSKEKRDSTIEDDSYVGNYMDSEPIISWLARSTHRVKSSPLRALKKQKVSGISLTSAPSLLPEEAVCRNECSEGDLLSRDKSNLSGNSALPGRFTAGGRDEVPDISPKDNKLPVVYYRRRFRCANSMPRHASEDNHVSIGVPESDTSLVPAVYVSRAFEKQDISLARVDPDSDLGRLDTAEALWLSDVRGLLRLNTELVEPRQFRFGLRIPVLSVHNFSFISGHTWFCNALLLLQHGRLMTTWPRVHLEMLFVDNIVGLRFLLFEGCLKQAIAFVLQVLTVFHQPTEHGKFVDLQLPVTSIKFKFSCIQDFRKQLVFAFYNFSELKNSKWMHLDSRLKRHCLLTKQLPLSECTYDNVKALQNGTSQLLDSSVCRDSARIKGPVKRFRQCVSLMGVSRDSNYVNSPSSSSRFDKSHGWFPPFALSFTAAPTFFLSLHLKLLMEHSVTHISFQDHDSVEHPENSGSLQADDCYSVDDSLNKHAETTPDNNSKGSSRDVDCEECLFCANTEPLAVGVSVNTVGDWMKPSPKHQNSDVHAETSAFSKDSGELGRDIASLQKWRCHHSEAEQNDALPKPSVDRALLNGIRVEIPSSNQFDKQVDKDLDGAQQSTDLSWNMNGGIIPSPNPTARRSTWHRNRSNLASVGYNAHGWSDGRGDFLQNNFRNGPKKPRTQVSYALPFGAFDYSSKSKGHSQKGIPHKRIRTANEKRSSDVSRGSERNLELLSCEANVLITLGDKGWREYGAQVVLELSDHNEWKLAVKLSGTTKYSYKAHQFLQPGSTNRYTHAMMWKGGKDWILEFSDRSQWALFKEMHEECYNRNIHAASVKNIPIPGVRLIEEHDDNGIEVPFIRHSSKYFRQVETDVEMALNPSRLLYDIDSDDEQWISNNLSSLEVFNSNSWEISEEIFEKTMDLFEKAAYSQHRDQFTSDEIEELMAGVGSMEAIKVIHDYWQQKRQRKGMPLIRHLQPPLWERYQQQVREWELKMTKSNTALLNGCHKKGAPIEKPPMFAFCLKPRGLELPNRGSKQRAQRKVSITGQRNTLLGDHDSFHAYGRRSNGFASGDEKVLYQGHNYEPLDDSPLSQISPRVFSPRDAGGKGYYSVSSDRYERNHIQKLHRSKSRKPGAYVFPHDTQMVAAYDEQFFDKRNGFHRWNMGFSEWPSQRHYYLDGAPSHCPKQFNYSDLDEFRLRDASGAAQYARNMAKLKREKAQRLLYRADLAIHKAVVALMTAEAIKVSSEDLNSDG</sequence>
<reference evidence="10" key="1">
    <citation type="journal article" date="2010" name="Nat. Biotechnol.">
        <title>Draft genome sequence of the oilseed species Ricinus communis.</title>
        <authorList>
            <person name="Chan A.P."/>
            <person name="Crabtree J."/>
            <person name="Zhao Q."/>
            <person name="Lorenzi H."/>
            <person name="Orvis J."/>
            <person name="Puiu D."/>
            <person name="Melake-Berhan A."/>
            <person name="Jones K.M."/>
            <person name="Redman J."/>
            <person name="Chen G."/>
            <person name="Cahoon E.B."/>
            <person name="Gedil M."/>
            <person name="Stanke M."/>
            <person name="Haas B.J."/>
            <person name="Wortman J.R."/>
            <person name="Fraser-Liggett C.M."/>
            <person name="Ravel J."/>
            <person name="Rabinowicz P.D."/>
        </authorList>
    </citation>
    <scope>NUCLEOTIDE SEQUENCE [LARGE SCALE GENOMIC DNA]</scope>
    <source>
        <strain evidence="10">cv. Hale</strain>
    </source>
</reference>
<evidence type="ECO:0000256" key="2">
    <source>
        <dbReference type="ARBA" id="ARBA00008035"/>
    </source>
</evidence>
<keyword evidence="10" id="KW-1185">Reference proteome</keyword>
<evidence type="ECO:0000256" key="4">
    <source>
        <dbReference type="ARBA" id="ARBA00023163"/>
    </source>
</evidence>
<comment type="similarity">
    <text evidence="2 6">Belongs to the enhancer of polycomb family.</text>
</comment>
<dbReference type="GO" id="GO:0006357">
    <property type="term" value="P:regulation of transcription by RNA polymerase II"/>
    <property type="evidence" value="ECO:0000318"/>
    <property type="project" value="GO_Central"/>
</dbReference>
<feature type="region of interest" description="Disordered" evidence="7">
    <location>
        <begin position="1"/>
        <end position="211"/>
    </location>
</feature>
<feature type="compositionally biased region" description="Basic and acidic residues" evidence="7">
    <location>
        <begin position="252"/>
        <end position="264"/>
    </location>
</feature>
<dbReference type="FunCoup" id="B9RS85">
    <property type="interactions" value="1779"/>
</dbReference>
<feature type="region of interest" description="Disordered" evidence="7">
    <location>
        <begin position="1074"/>
        <end position="1093"/>
    </location>
</feature>
<feature type="region of interest" description="Disordered" evidence="7">
    <location>
        <begin position="541"/>
        <end position="568"/>
    </location>
</feature>
<dbReference type="InterPro" id="IPR024943">
    <property type="entry name" value="Enhancer_polycomb"/>
</dbReference>
<dbReference type="Gene3D" id="2.30.30.140">
    <property type="match status" value="1"/>
</dbReference>
<feature type="compositionally biased region" description="Basic and acidic residues" evidence="7">
    <location>
        <begin position="1165"/>
        <end position="1177"/>
    </location>
</feature>
<dbReference type="Pfam" id="PF10513">
    <property type="entry name" value="EPL1"/>
    <property type="match status" value="1"/>
</dbReference>
<feature type="region of interest" description="Disordered" evidence="7">
    <location>
        <begin position="439"/>
        <end position="473"/>
    </location>
</feature>
<feature type="compositionally biased region" description="Basic and acidic residues" evidence="7">
    <location>
        <begin position="139"/>
        <end position="209"/>
    </location>
</feature>
<proteinExistence type="inferred from homology"/>
<dbReference type="EMBL" id="EQ973807">
    <property type="protein sequence ID" value="EEF45945.1"/>
    <property type="molecule type" value="Genomic_DNA"/>
</dbReference>
<dbReference type="InterPro" id="IPR002999">
    <property type="entry name" value="Tudor"/>
</dbReference>
<dbReference type="Proteomes" id="UP000008311">
    <property type="component" value="Unassembled WGS sequence"/>
</dbReference>
<evidence type="ECO:0000313" key="9">
    <source>
        <dbReference type="EMBL" id="EEF45945.1"/>
    </source>
</evidence>
<evidence type="ECO:0000256" key="1">
    <source>
        <dbReference type="ARBA" id="ARBA00004123"/>
    </source>
</evidence>
<dbReference type="eggNOG" id="ENOG502QQH9">
    <property type="taxonomic scope" value="Eukaryota"/>
</dbReference>
<dbReference type="InParanoid" id="B9RS85"/>
<keyword evidence="5 6" id="KW-0539">Nucleus</keyword>
<feature type="compositionally biased region" description="Basic residues" evidence="7">
    <location>
        <begin position="443"/>
        <end position="463"/>
    </location>
</feature>
<evidence type="ECO:0000256" key="6">
    <source>
        <dbReference type="RuleBase" id="RU361124"/>
    </source>
</evidence>
<protein>
    <recommendedName>
        <fullName evidence="6">Enhancer of polycomb-like protein</fullName>
    </recommendedName>
</protein>
<evidence type="ECO:0000259" key="8">
    <source>
        <dbReference type="SMART" id="SM00333"/>
    </source>
</evidence>
<feature type="compositionally biased region" description="Basic residues" evidence="7">
    <location>
        <begin position="1150"/>
        <end position="1164"/>
    </location>
</feature>
<feature type="compositionally biased region" description="Basic and acidic residues" evidence="7">
    <location>
        <begin position="1"/>
        <end position="21"/>
    </location>
</feature>
<dbReference type="CDD" id="cd20404">
    <property type="entry name" value="Tudor_Agenet_AtEML-like"/>
    <property type="match status" value="1"/>
</dbReference>
<dbReference type="SMART" id="SM00333">
    <property type="entry name" value="TUDOR"/>
    <property type="match status" value="1"/>
</dbReference>
<dbReference type="OrthoDB" id="435275at2759"/>
<dbReference type="InterPro" id="IPR019542">
    <property type="entry name" value="Enhancer_polycomb-like_N"/>
</dbReference>
<organism evidence="9 10">
    <name type="scientific">Ricinus communis</name>
    <name type="common">Castor bean</name>
    <dbReference type="NCBI Taxonomy" id="3988"/>
    <lineage>
        <taxon>Eukaryota</taxon>
        <taxon>Viridiplantae</taxon>
        <taxon>Streptophyta</taxon>
        <taxon>Embryophyta</taxon>
        <taxon>Tracheophyta</taxon>
        <taxon>Spermatophyta</taxon>
        <taxon>Magnoliopsida</taxon>
        <taxon>eudicotyledons</taxon>
        <taxon>Gunneridae</taxon>
        <taxon>Pentapetalae</taxon>
        <taxon>rosids</taxon>
        <taxon>fabids</taxon>
        <taxon>Malpighiales</taxon>
        <taxon>Euphorbiaceae</taxon>
        <taxon>Acalyphoideae</taxon>
        <taxon>Acalypheae</taxon>
        <taxon>Ricinus</taxon>
    </lineage>
</organism>
<dbReference type="GO" id="GO:0005634">
    <property type="term" value="C:nucleus"/>
    <property type="evidence" value="ECO:0007669"/>
    <property type="project" value="UniProtKB-SubCell"/>
</dbReference>
<evidence type="ECO:0000313" key="10">
    <source>
        <dbReference type="Proteomes" id="UP000008311"/>
    </source>
</evidence>
<dbReference type="STRING" id="3988.B9RS85"/>
<feature type="compositionally biased region" description="Basic residues" evidence="7">
    <location>
        <begin position="239"/>
        <end position="251"/>
    </location>
</feature>
<feature type="domain" description="Tudor" evidence="8">
    <location>
        <begin position="378"/>
        <end position="436"/>
    </location>
</feature>
<gene>
    <name evidence="9" type="ORF">RCOM_0804080</name>
</gene>
<feature type="region of interest" description="Disordered" evidence="7">
    <location>
        <begin position="229"/>
        <end position="272"/>
    </location>
</feature>
<evidence type="ECO:0000256" key="5">
    <source>
        <dbReference type="ARBA" id="ARBA00023242"/>
    </source>
</evidence>
<feature type="region of interest" description="Disordered" evidence="7">
    <location>
        <begin position="988"/>
        <end position="1010"/>
    </location>
</feature>
<feature type="region of interest" description="Disordered" evidence="7">
    <location>
        <begin position="1148"/>
        <end position="1177"/>
    </location>
</feature>
<accession>B9RS85</accession>
<keyword evidence="4 6" id="KW-0804">Transcription</keyword>
<keyword evidence="3 6" id="KW-0805">Transcription regulation</keyword>
<evidence type="ECO:0000256" key="7">
    <source>
        <dbReference type="SAM" id="MobiDB-lite"/>
    </source>
</evidence>
<feature type="compositionally biased region" description="Polar residues" evidence="7">
    <location>
        <begin position="64"/>
        <end position="77"/>
    </location>
</feature>
<evidence type="ECO:0000256" key="3">
    <source>
        <dbReference type="ARBA" id="ARBA00023015"/>
    </source>
</evidence>
<dbReference type="PANTHER" id="PTHR14898">
    <property type="entry name" value="ENHANCER OF POLYCOMB"/>
    <property type="match status" value="1"/>
</dbReference>
<name>B9RS85_RICCO</name>
<comment type="subcellular location">
    <subcellularLocation>
        <location evidence="1 6">Nucleus</location>
    </subcellularLocation>
</comment>
<feature type="compositionally biased region" description="Basic residues" evidence="7">
    <location>
        <begin position="129"/>
        <end position="138"/>
    </location>
</feature>
<feature type="compositionally biased region" description="Polar residues" evidence="7">
    <location>
        <begin position="100"/>
        <end position="122"/>
    </location>
</feature>
<dbReference type="GO" id="GO:0035267">
    <property type="term" value="C:NuA4 histone acetyltransferase complex"/>
    <property type="evidence" value="ECO:0007669"/>
    <property type="project" value="InterPro"/>
</dbReference>